<dbReference type="EMBL" id="QFPP01000192">
    <property type="protein sequence ID" value="PZQ73321.1"/>
    <property type="molecule type" value="Genomic_DNA"/>
</dbReference>
<evidence type="ECO:0000259" key="5">
    <source>
        <dbReference type="Pfam" id="PF00266"/>
    </source>
</evidence>
<evidence type="ECO:0000256" key="3">
    <source>
        <dbReference type="ARBA" id="ARBA00022898"/>
    </source>
</evidence>
<proteinExistence type="inferred from homology"/>
<sequence>MQHRVERALRQRARYRYVRPRVLREGDALRIESPCCSRNVDPAGGVIDIALLRPADDDGGLPPGAGLGLAQRCWNLYARDHVRGAWSLACGDAALDDYLDHNATTAPSPAVIEAVAAALRDTWANPSSQHGPGQDARRVLAAARATAARVLGCKPAELLFTSGATESNHLAVRGLLAAAPADARRVVFGCVEHAGHLQFAHALRAQGVAVDFLPVRPDGTLDLEAADRLIGPGVAVVSLMAANNETGVRMPVAEVAMLAQRSGARLHVDATQFIGKLPFDFAAFDADAVSLSAHKFHGPKGVGALLLRQGVPFVPQTLGSQERRRRGGTENLPGIAGMAAALDGLGDLAAEAARQAALRDALEAGLQQALPEVHVWGQGAPRLPGTSYLRFGLLPAEVPLQRLERLGVAASSGAACSSGGSEPSHVLRAMGVAPQEALAAVRLSLGRGTRQADIHHIVTQLPPLLAPLLREEAQPA</sequence>
<gene>
    <name evidence="6" type="ORF">DI563_15255</name>
</gene>
<keyword evidence="3" id="KW-0663">Pyridoxal phosphate</keyword>
<dbReference type="Pfam" id="PF00266">
    <property type="entry name" value="Aminotran_5"/>
    <property type="match status" value="1"/>
</dbReference>
<evidence type="ECO:0000256" key="1">
    <source>
        <dbReference type="ARBA" id="ARBA00001933"/>
    </source>
</evidence>
<evidence type="ECO:0000313" key="6">
    <source>
        <dbReference type="EMBL" id="PZQ73321.1"/>
    </source>
</evidence>
<dbReference type="Pfam" id="PF11225">
    <property type="entry name" value="DUF3024"/>
    <property type="match status" value="1"/>
</dbReference>
<dbReference type="Proteomes" id="UP000249135">
    <property type="component" value="Unassembled WGS sequence"/>
</dbReference>
<dbReference type="InterPro" id="IPR021388">
    <property type="entry name" value="DUF3024"/>
</dbReference>
<feature type="domain" description="Aminotransferase class V" evidence="5">
    <location>
        <begin position="98"/>
        <end position="455"/>
    </location>
</feature>
<comment type="catalytic activity">
    <reaction evidence="4">
        <text>(sulfur carrier)-H + L-cysteine = (sulfur carrier)-SH + L-alanine</text>
        <dbReference type="Rhea" id="RHEA:43892"/>
        <dbReference type="Rhea" id="RHEA-COMP:14737"/>
        <dbReference type="Rhea" id="RHEA-COMP:14739"/>
        <dbReference type="ChEBI" id="CHEBI:29917"/>
        <dbReference type="ChEBI" id="CHEBI:35235"/>
        <dbReference type="ChEBI" id="CHEBI:57972"/>
        <dbReference type="ChEBI" id="CHEBI:64428"/>
        <dbReference type="EC" id="2.8.1.7"/>
    </reaction>
</comment>
<dbReference type="GO" id="GO:0031071">
    <property type="term" value="F:cysteine desulfurase activity"/>
    <property type="evidence" value="ECO:0007669"/>
    <property type="project" value="UniProtKB-EC"/>
</dbReference>
<dbReference type="InterPro" id="IPR015421">
    <property type="entry name" value="PyrdxlP-dep_Trfase_major"/>
</dbReference>
<accession>A0A2W5Q4T7</accession>
<evidence type="ECO:0000256" key="4">
    <source>
        <dbReference type="ARBA" id="ARBA00050776"/>
    </source>
</evidence>
<evidence type="ECO:0000313" key="7">
    <source>
        <dbReference type="Proteomes" id="UP000249135"/>
    </source>
</evidence>
<dbReference type="PANTHER" id="PTHR11601">
    <property type="entry name" value="CYSTEINE DESULFURYLASE FAMILY MEMBER"/>
    <property type="match status" value="1"/>
</dbReference>
<organism evidence="6 7">
    <name type="scientific">Variovorax paradoxus</name>
    <dbReference type="NCBI Taxonomy" id="34073"/>
    <lineage>
        <taxon>Bacteria</taxon>
        <taxon>Pseudomonadati</taxon>
        <taxon>Pseudomonadota</taxon>
        <taxon>Betaproteobacteria</taxon>
        <taxon>Burkholderiales</taxon>
        <taxon>Comamonadaceae</taxon>
        <taxon>Variovorax</taxon>
    </lineage>
</organism>
<dbReference type="InterPro" id="IPR015422">
    <property type="entry name" value="PyrdxlP-dep_Trfase_small"/>
</dbReference>
<evidence type="ECO:0000256" key="2">
    <source>
        <dbReference type="ARBA" id="ARBA00006490"/>
    </source>
</evidence>
<dbReference type="InterPro" id="IPR015424">
    <property type="entry name" value="PyrdxlP-dep_Trfase"/>
</dbReference>
<dbReference type="Gene3D" id="1.10.260.50">
    <property type="match status" value="1"/>
</dbReference>
<reference evidence="6 7" key="1">
    <citation type="submission" date="2017-08" db="EMBL/GenBank/DDBJ databases">
        <title>Infants hospitalized years apart are colonized by the same room-sourced microbial strains.</title>
        <authorList>
            <person name="Brooks B."/>
            <person name="Olm M.R."/>
            <person name="Firek B.A."/>
            <person name="Baker R."/>
            <person name="Thomas B.C."/>
            <person name="Morowitz M.J."/>
            <person name="Banfield J.F."/>
        </authorList>
    </citation>
    <scope>NUCLEOTIDE SEQUENCE [LARGE SCALE GENOMIC DNA]</scope>
    <source>
        <strain evidence="6">S2_005_003_R2_41</strain>
    </source>
</reference>
<name>A0A2W5Q4T7_VARPD</name>
<dbReference type="Gene3D" id="3.90.1150.10">
    <property type="entry name" value="Aspartate Aminotransferase, domain 1"/>
    <property type="match status" value="1"/>
</dbReference>
<dbReference type="SUPFAM" id="SSF53383">
    <property type="entry name" value="PLP-dependent transferases"/>
    <property type="match status" value="1"/>
</dbReference>
<comment type="cofactor">
    <cofactor evidence="1">
        <name>pyridoxal 5'-phosphate</name>
        <dbReference type="ChEBI" id="CHEBI:597326"/>
    </cofactor>
</comment>
<comment type="caution">
    <text evidence="6">The sequence shown here is derived from an EMBL/GenBank/DDBJ whole genome shotgun (WGS) entry which is preliminary data.</text>
</comment>
<dbReference type="PANTHER" id="PTHR11601:SF34">
    <property type="entry name" value="CYSTEINE DESULFURASE"/>
    <property type="match status" value="1"/>
</dbReference>
<protein>
    <submittedName>
        <fullName evidence="6">Cysteine desulfurase NifS</fullName>
    </submittedName>
</protein>
<dbReference type="InterPro" id="IPR000192">
    <property type="entry name" value="Aminotrans_V_dom"/>
</dbReference>
<dbReference type="Gene3D" id="3.40.640.10">
    <property type="entry name" value="Type I PLP-dependent aspartate aminotransferase-like (Major domain)"/>
    <property type="match status" value="1"/>
</dbReference>
<dbReference type="AlphaFoldDB" id="A0A2W5Q4T7"/>
<comment type="similarity">
    <text evidence="2">Belongs to the class-V pyridoxal-phosphate-dependent aminotransferase family. NifS/IscS subfamily.</text>
</comment>